<dbReference type="Proteomes" id="UP001454036">
    <property type="component" value="Unassembled WGS sequence"/>
</dbReference>
<proteinExistence type="predicted"/>
<keyword evidence="2" id="KW-1185">Reference proteome</keyword>
<evidence type="ECO:0000313" key="2">
    <source>
        <dbReference type="Proteomes" id="UP001454036"/>
    </source>
</evidence>
<organism evidence="1 2">
    <name type="scientific">Lithospermum erythrorhizon</name>
    <name type="common">Purple gromwell</name>
    <name type="synonym">Lithospermum officinale var. erythrorhizon</name>
    <dbReference type="NCBI Taxonomy" id="34254"/>
    <lineage>
        <taxon>Eukaryota</taxon>
        <taxon>Viridiplantae</taxon>
        <taxon>Streptophyta</taxon>
        <taxon>Embryophyta</taxon>
        <taxon>Tracheophyta</taxon>
        <taxon>Spermatophyta</taxon>
        <taxon>Magnoliopsida</taxon>
        <taxon>eudicotyledons</taxon>
        <taxon>Gunneridae</taxon>
        <taxon>Pentapetalae</taxon>
        <taxon>asterids</taxon>
        <taxon>lamiids</taxon>
        <taxon>Boraginales</taxon>
        <taxon>Boraginaceae</taxon>
        <taxon>Boraginoideae</taxon>
        <taxon>Lithospermeae</taxon>
        <taxon>Lithospermum</taxon>
    </lineage>
</organism>
<dbReference type="AlphaFoldDB" id="A0AAV3Q3W6"/>
<gene>
    <name evidence="1" type="ORF">LIER_14472</name>
</gene>
<comment type="caution">
    <text evidence="1">The sequence shown here is derived from an EMBL/GenBank/DDBJ whole genome shotgun (WGS) entry which is preliminary data.</text>
</comment>
<protein>
    <submittedName>
        <fullName evidence="1">Uncharacterized protein</fullName>
    </submittedName>
</protein>
<dbReference type="EMBL" id="BAABME010003037">
    <property type="protein sequence ID" value="GAA0157143.1"/>
    <property type="molecule type" value="Genomic_DNA"/>
</dbReference>
<name>A0AAV3Q3W6_LITER</name>
<reference evidence="1 2" key="1">
    <citation type="submission" date="2024-01" db="EMBL/GenBank/DDBJ databases">
        <title>The complete chloroplast genome sequence of Lithospermum erythrorhizon: insights into the phylogenetic relationship among Boraginaceae species and the maternal lineages of purple gromwells.</title>
        <authorList>
            <person name="Okada T."/>
            <person name="Watanabe K."/>
        </authorList>
    </citation>
    <scope>NUCLEOTIDE SEQUENCE [LARGE SCALE GENOMIC DNA]</scope>
</reference>
<accession>A0AAV3Q3W6</accession>
<evidence type="ECO:0000313" key="1">
    <source>
        <dbReference type="EMBL" id="GAA0157143.1"/>
    </source>
</evidence>
<sequence>MFFSRSESIAENRTNSVSSIASRKVGDGGIICEANGKQVSSARPDLSKILTWKFTLFGFKGNDTYACSMNFAEGIL</sequence>